<keyword evidence="1" id="KW-0732">Signal</keyword>
<dbReference type="Pfam" id="PF13715">
    <property type="entry name" value="CarbopepD_reg_2"/>
    <property type="match status" value="1"/>
</dbReference>
<feature type="signal peptide" evidence="1">
    <location>
        <begin position="1"/>
        <end position="19"/>
    </location>
</feature>
<organism evidence="2 3">
    <name type="scientific">Wandonia haliotis</name>
    <dbReference type="NCBI Taxonomy" id="574963"/>
    <lineage>
        <taxon>Bacteria</taxon>
        <taxon>Pseudomonadati</taxon>
        <taxon>Bacteroidota</taxon>
        <taxon>Flavobacteriia</taxon>
        <taxon>Flavobacteriales</taxon>
        <taxon>Crocinitomicaceae</taxon>
        <taxon>Wandonia</taxon>
    </lineage>
</organism>
<dbReference type="EMBL" id="BAAAFH010000022">
    <property type="protein sequence ID" value="GAA0876388.1"/>
    <property type="molecule type" value="Genomic_DNA"/>
</dbReference>
<accession>A0ABN1MT85</accession>
<proteinExistence type="predicted"/>
<dbReference type="SUPFAM" id="SSF49464">
    <property type="entry name" value="Carboxypeptidase regulatory domain-like"/>
    <property type="match status" value="1"/>
</dbReference>
<protein>
    <submittedName>
        <fullName evidence="2">DUF5686 family protein</fullName>
    </submittedName>
</protein>
<name>A0ABN1MT85_9FLAO</name>
<dbReference type="Proteomes" id="UP001501126">
    <property type="component" value="Unassembled WGS sequence"/>
</dbReference>
<dbReference type="RefSeq" id="WP_343789110.1">
    <property type="nucleotide sequence ID" value="NZ_BAAAFH010000022.1"/>
</dbReference>
<evidence type="ECO:0000313" key="3">
    <source>
        <dbReference type="Proteomes" id="UP001501126"/>
    </source>
</evidence>
<reference evidence="2 3" key="1">
    <citation type="journal article" date="2019" name="Int. J. Syst. Evol. Microbiol.">
        <title>The Global Catalogue of Microorganisms (GCM) 10K type strain sequencing project: providing services to taxonomists for standard genome sequencing and annotation.</title>
        <authorList>
            <consortium name="The Broad Institute Genomics Platform"/>
            <consortium name="The Broad Institute Genome Sequencing Center for Infectious Disease"/>
            <person name="Wu L."/>
            <person name="Ma J."/>
        </authorList>
    </citation>
    <scope>NUCLEOTIDE SEQUENCE [LARGE SCALE GENOMIC DNA]</scope>
    <source>
        <strain evidence="2 3">JCM 16083</strain>
    </source>
</reference>
<gene>
    <name evidence="2" type="ORF">GCM10009118_27980</name>
</gene>
<dbReference type="Pfam" id="PF18939">
    <property type="entry name" value="DUF5686"/>
    <property type="match status" value="1"/>
</dbReference>
<dbReference type="InterPro" id="IPR043741">
    <property type="entry name" value="DUF5686"/>
</dbReference>
<evidence type="ECO:0000313" key="2">
    <source>
        <dbReference type="EMBL" id="GAA0876388.1"/>
    </source>
</evidence>
<sequence length="817" mass="93472">MRQLLCIAICLFTSIHFQAQEIEALVLDSETKKPIPFVNVIAYNNGKVMDGTATNVEGNFRLRLSVPTDSVVLSFVGYQRKKITNYSARHYYLNPVSNELITVEVRPGLNPALRIIRNAVENQKINNIQRNMSYTHDTYNVFNADVDSLSEEQIASLEDSSDIKTALFFKKQQAFLIENYSHVEYKPLNNRKETITATRTSGLKNPLIATLAAQIQPFSAYDNPISLFATEYLNPITSAGMKGYYYELRDTLYTEKDSVFIIDFAPKPGSNFKGVKGKVFIHSENWAITNAIYELDPSLSLSVEQESSSSENKDDSSTGTTILIAYEQLSSGHWFPKEVRTIIPLGSLVGNSNFFIWNTSFYRNIQLDVDRKTVKTGGAPIEVTEAAMERSNAYWDSLKGETTNARELETYRFNDSISEEAQLDRRLNNLTTLAKGYVSIRWFDLDLLSILDFNNFEGFRLGIGGRTNDRLAKWMSVGGYFAYGFGDKRFKYGGDLTFRLKRSHNVNLRVLYYDDVETTGEYELPSPTGVLDPGQFYRQLYINRMDYTQNLGFEVEGYLFKSFFVKAFNHNKRVWAGYDYNFADPNSLSDGQFFRLFETGLSVNWKIKDDYIQMGSDRVYLKPAKFPVISATMVKGWNGIWMGEYDYLRSQVRVDQTFKIMRLGSIGLRGEWNQVWGDVPLPLLLQTPGIFDRWGITAPNSFETVRPSEFINDQLVTGHFNLTFNPFRSKKGNFAPVLSLRFSAGWGTLSNPGRHTLVTVKTMEKGYYETGFVLDDLLKINFLRLGIGYFYRLGDYMFTDEWDNMAIKLSMRIKLGR</sequence>
<feature type="chain" id="PRO_5045035986" evidence="1">
    <location>
        <begin position="20"/>
        <end position="817"/>
    </location>
</feature>
<keyword evidence="3" id="KW-1185">Reference proteome</keyword>
<evidence type="ECO:0000256" key="1">
    <source>
        <dbReference type="SAM" id="SignalP"/>
    </source>
</evidence>
<dbReference type="InterPro" id="IPR008969">
    <property type="entry name" value="CarboxyPept-like_regulatory"/>
</dbReference>
<comment type="caution">
    <text evidence="2">The sequence shown here is derived from an EMBL/GenBank/DDBJ whole genome shotgun (WGS) entry which is preliminary data.</text>
</comment>